<dbReference type="PANTHER" id="PTHR11722:SF0">
    <property type="entry name" value="LARGE RIBOSOMAL SUBUNIT PROTEIN EL13"/>
    <property type="match status" value="1"/>
</dbReference>
<dbReference type="HAMAP" id="MF_00499">
    <property type="entry name" value="Ribosomal_eL13"/>
    <property type="match status" value="1"/>
</dbReference>
<dbReference type="InterPro" id="IPR018256">
    <property type="entry name" value="Ribosomal_eL13_CS"/>
</dbReference>
<evidence type="ECO:0000313" key="6">
    <source>
        <dbReference type="EMBL" id="AIL82424.1"/>
    </source>
</evidence>
<dbReference type="GeneID" id="134721707"/>
<dbReference type="InterPro" id="IPR001380">
    <property type="entry name" value="Ribosomal_eL13"/>
</dbReference>
<dbReference type="AlphaFoldDB" id="A0A077GZL7"/>
<evidence type="ECO:0000256" key="4">
    <source>
        <dbReference type="RuleBase" id="RU000572"/>
    </source>
</evidence>
<sequence>MAPKRNNVIPNGHFRKDWQRYVKTWFNQPMRKKRRHRTRVQKALKIAPRPVAGQLRPIVRCPTVKYNTKLRSGKGFTLEELKSAGINKRQALSIGIAVDYRRKNKSVESIQQNAQRLKEYKSKLILFPKKLSRPRKGDATAEEIKMAKQLRGAVMPIVNVAKTEKARKITDEEKKFSAFTALRQARAAARLVGYREKKAKQKAEEEANKPKK</sequence>
<dbReference type="GO" id="GO:0022625">
    <property type="term" value="C:cytosolic large ribosomal subunit"/>
    <property type="evidence" value="ECO:0007669"/>
    <property type="project" value="TreeGrafter"/>
</dbReference>
<dbReference type="EMBL" id="KJ871064">
    <property type="protein sequence ID" value="AIL82424.1"/>
    <property type="molecule type" value="mRNA"/>
</dbReference>
<organism evidence="6">
    <name type="scientific">Mytilus trossulus</name>
    <name type="common">Blue mussel</name>
    <dbReference type="NCBI Taxonomy" id="6551"/>
    <lineage>
        <taxon>Eukaryota</taxon>
        <taxon>Metazoa</taxon>
        <taxon>Spiralia</taxon>
        <taxon>Lophotrochozoa</taxon>
        <taxon>Mollusca</taxon>
        <taxon>Bivalvia</taxon>
        <taxon>Autobranchia</taxon>
        <taxon>Pteriomorphia</taxon>
        <taxon>Mytilida</taxon>
        <taxon>Mytiloidea</taxon>
        <taxon>Mytilidae</taxon>
        <taxon>Mytilinae</taxon>
        <taxon>Mytilus</taxon>
    </lineage>
</organism>
<dbReference type="GO" id="GO:0003723">
    <property type="term" value="F:RNA binding"/>
    <property type="evidence" value="ECO:0007669"/>
    <property type="project" value="TreeGrafter"/>
</dbReference>
<dbReference type="PANTHER" id="PTHR11722">
    <property type="entry name" value="60S RIBOSOMAL PROTEIN L13"/>
    <property type="match status" value="1"/>
</dbReference>
<reference evidence="6" key="1">
    <citation type="journal article" date="2014" name="Aquat. Biol.">
        <title>New SNP markers reveal largely concordant clinal variation across the hybrid zone between Mytilus spp. in the Baltic Sea.</title>
        <authorList>
            <person name="Zbawicka M."/>
            <person name="Sanko T.J."/>
            <person name="Strand J."/>
            <person name="Wenne R."/>
        </authorList>
    </citation>
    <scope>NUCLEOTIDE SEQUENCE</scope>
</reference>
<dbReference type="PROSITE" id="PS01104">
    <property type="entry name" value="RIBOSOMAL_L13E"/>
    <property type="match status" value="1"/>
</dbReference>
<proteinExistence type="evidence at transcript level"/>
<dbReference type="FunFam" id="1.20.5.110:FF:000003">
    <property type="entry name" value="60S ribosomal protein L13"/>
    <property type="match status" value="1"/>
</dbReference>
<dbReference type="SMR" id="A0A077GZL7"/>
<dbReference type="GO" id="GO:0006412">
    <property type="term" value="P:translation"/>
    <property type="evidence" value="ECO:0007669"/>
    <property type="project" value="InterPro"/>
</dbReference>
<evidence type="ECO:0000256" key="1">
    <source>
        <dbReference type="ARBA" id="ARBA00005640"/>
    </source>
</evidence>
<evidence type="ECO:0000256" key="2">
    <source>
        <dbReference type="ARBA" id="ARBA00022980"/>
    </source>
</evidence>
<accession>A0A077GZL7</accession>
<dbReference type="Gene3D" id="1.20.5.110">
    <property type="match status" value="1"/>
</dbReference>
<keyword evidence="3 4" id="KW-0687">Ribonucleoprotein</keyword>
<comment type="similarity">
    <text evidence="1 4">Belongs to the eukaryotic ribosomal protein eL13 family.</text>
</comment>
<protein>
    <recommendedName>
        <fullName evidence="4">60S ribosomal protein L13</fullName>
    </recommendedName>
</protein>
<dbReference type="Pfam" id="PF01294">
    <property type="entry name" value="Ribosomal_L13e"/>
    <property type="match status" value="1"/>
</dbReference>
<dbReference type="RefSeq" id="XP_063440951.1">
    <property type="nucleotide sequence ID" value="XM_063584881.1"/>
</dbReference>
<dbReference type="GO" id="GO:0003735">
    <property type="term" value="F:structural constituent of ribosome"/>
    <property type="evidence" value="ECO:0007669"/>
    <property type="project" value="InterPro"/>
</dbReference>
<evidence type="ECO:0000256" key="5">
    <source>
        <dbReference type="SAM" id="MobiDB-lite"/>
    </source>
</evidence>
<keyword evidence="2 4" id="KW-0689">Ribosomal protein</keyword>
<evidence type="ECO:0000256" key="3">
    <source>
        <dbReference type="ARBA" id="ARBA00023274"/>
    </source>
</evidence>
<name>A0A077GZL7_MYTTR</name>
<feature type="region of interest" description="Disordered" evidence="5">
    <location>
        <begin position="193"/>
        <end position="212"/>
    </location>
</feature>